<protein>
    <submittedName>
        <fullName evidence="7">RhtB (Resistance to homoserine/threonine) family protein</fullName>
    </submittedName>
</protein>
<keyword evidence="2" id="KW-1003">Cell membrane</keyword>
<dbReference type="PANTHER" id="PTHR30086">
    <property type="entry name" value="ARGININE EXPORTER PROTEIN ARGO"/>
    <property type="match status" value="1"/>
</dbReference>
<evidence type="ECO:0000256" key="1">
    <source>
        <dbReference type="ARBA" id="ARBA00004651"/>
    </source>
</evidence>
<evidence type="ECO:0000256" key="2">
    <source>
        <dbReference type="ARBA" id="ARBA00022475"/>
    </source>
</evidence>
<keyword evidence="4 6" id="KW-1133">Transmembrane helix</keyword>
<dbReference type="AlphaFoldDB" id="A0A318V9P8"/>
<evidence type="ECO:0000256" key="6">
    <source>
        <dbReference type="SAM" id="Phobius"/>
    </source>
</evidence>
<feature type="transmembrane region" description="Helical" evidence="6">
    <location>
        <begin position="142"/>
        <end position="170"/>
    </location>
</feature>
<feature type="transmembrane region" description="Helical" evidence="6">
    <location>
        <begin position="69"/>
        <end position="86"/>
    </location>
</feature>
<comment type="subcellular location">
    <subcellularLocation>
        <location evidence="1">Cell membrane</location>
        <topology evidence="1">Multi-pass membrane protein</topology>
    </subcellularLocation>
</comment>
<dbReference type="Pfam" id="PF01810">
    <property type="entry name" value="LysE"/>
    <property type="match status" value="1"/>
</dbReference>
<accession>A0A318V9P8</accession>
<feature type="transmembrane region" description="Helical" evidence="6">
    <location>
        <begin position="182"/>
        <end position="204"/>
    </location>
</feature>
<evidence type="ECO:0000256" key="4">
    <source>
        <dbReference type="ARBA" id="ARBA00022989"/>
    </source>
</evidence>
<sequence>MNEIVAVIVISVLAVISPGADFAMVTRNSFLYGRKSGVMSALGISLGVQVHVIYTIFGIGLLISQSPSLFMVVKFIGAAYLIYIGFKTIKSVVVGAGSQKEIQSFNSYKSFKTGFFTNALNPKTMFFVLSVFTQFLNKDTGFFVLCLYGVFMSLAHLIWFCIVAIFFSTPKLREGMLKKQRIVNNFIGGVLMFLGVTLFFSPMIGS</sequence>
<dbReference type="GO" id="GO:0005886">
    <property type="term" value="C:plasma membrane"/>
    <property type="evidence" value="ECO:0007669"/>
    <property type="project" value="UniProtKB-SubCell"/>
</dbReference>
<dbReference type="EMBL" id="QKLW01000001">
    <property type="protein sequence ID" value="PYF84407.1"/>
    <property type="molecule type" value="Genomic_DNA"/>
</dbReference>
<feature type="transmembrane region" description="Helical" evidence="6">
    <location>
        <begin position="6"/>
        <end position="26"/>
    </location>
</feature>
<feature type="transmembrane region" description="Helical" evidence="6">
    <location>
        <begin position="115"/>
        <end position="136"/>
    </location>
</feature>
<dbReference type="PIRSF" id="PIRSF006324">
    <property type="entry name" value="LeuE"/>
    <property type="match status" value="1"/>
</dbReference>
<dbReference type="Proteomes" id="UP000247551">
    <property type="component" value="Unassembled WGS sequence"/>
</dbReference>
<organism evidence="7 8">
    <name type="scientific">Marinomonas alcarazii</name>
    <dbReference type="NCBI Taxonomy" id="491949"/>
    <lineage>
        <taxon>Bacteria</taxon>
        <taxon>Pseudomonadati</taxon>
        <taxon>Pseudomonadota</taxon>
        <taxon>Gammaproteobacteria</taxon>
        <taxon>Oceanospirillales</taxon>
        <taxon>Oceanospirillaceae</taxon>
        <taxon>Marinomonas</taxon>
    </lineage>
</organism>
<name>A0A318V9P8_9GAMM</name>
<comment type="caution">
    <text evidence="7">The sequence shown here is derived from an EMBL/GenBank/DDBJ whole genome shotgun (WGS) entry which is preliminary data.</text>
</comment>
<evidence type="ECO:0000313" key="8">
    <source>
        <dbReference type="Proteomes" id="UP000247551"/>
    </source>
</evidence>
<feature type="transmembrane region" description="Helical" evidence="6">
    <location>
        <begin position="38"/>
        <end position="63"/>
    </location>
</feature>
<dbReference type="GO" id="GO:0015171">
    <property type="term" value="F:amino acid transmembrane transporter activity"/>
    <property type="evidence" value="ECO:0007669"/>
    <property type="project" value="TreeGrafter"/>
</dbReference>
<evidence type="ECO:0000256" key="3">
    <source>
        <dbReference type="ARBA" id="ARBA00022692"/>
    </source>
</evidence>
<dbReference type="RefSeq" id="WP_110571852.1">
    <property type="nucleotide sequence ID" value="NZ_QKLW01000001.1"/>
</dbReference>
<keyword evidence="8" id="KW-1185">Reference proteome</keyword>
<reference evidence="7 8" key="1">
    <citation type="submission" date="2018-06" db="EMBL/GenBank/DDBJ databases">
        <title>Genomic Encyclopedia of Type Strains, Phase III (KMG-III): the genomes of soil and plant-associated and newly described type strains.</title>
        <authorList>
            <person name="Whitman W."/>
        </authorList>
    </citation>
    <scope>NUCLEOTIDE SEQUENCE [LARGE SCALE GENOMIC DNA]</scope>
    <source>
        <strain evidence="7 8">CECT 7730</strain>
    </source>
</reference>
<keyword evidence="5 6" id="KW-0472">Membrane</keyword>
<gene>
    <name evidence="7" type="ORF">DFP75_101432</name>
</gene>
<evidence type="ECO:0000256" key="5">
    <source>
        <dbReference type="ARBA" id="ARBA00023136"/>
    </source>
</evidence>
<dbReference type="PANTHER" id="PTHR30086:SF21">
    <property type="entry name" value="TRANSPORT PROTEIN"/>
    <property type="match status" value="1"/>
</dbReference>
<keyword evidence="3 6" id="KW-0812">Transmembrane</keyword>
<evidence type="ECO:0000313" key="7">
    <source>
        <dbReference type="EMBL" id="PYF84407.1"/>
    </source>
</evidence>
<proteinExistence type="predicted"/>
<dbReference type="InterPro" id="IPR001123">
    <property type="entry name" value="LeuE-type"/>
</dbReference>